<sequence length="578" mass="65035">MLAANQEASPGTQGNMQISWCKVEATVSDPKDINAFSDTDVQAPKETPPLTVMSLSLNTIVNHKENDREIVCHGKDLVELCVHGSVSTFILKSILYVVQIDDPTPPEALPCSVHTFVPPLDRFPPNFEVRAGRNGKGVISPMKNEWMLLNRLLVTIHKADPDVIVGHEFPGVALDVFLHRMKELQADHWSRIGRFRRSRWPNIGRQGSNLRFINGRLVCDLASDGAKGMISSTTWSLTEMCKTHLKSERQDIDPDDTASYFDSGVSSPDRLLTFVRHCELDAYYQMVLAAKVQMLRLTRQLTNLAGNSWNKTLNGGRAERNEYILLHEFHRLKYICPDKSYGKKAATAEKIEAQDNNAEGGKATKGKRDKSSNPSVDLGYQTDGIEAYSEQYVRLSGIRVLQVLRPPLAALTTFKGREILTHTRELAESLQLEMRGVEVVLEGSSDYVRRLSMETRTRVQKAVNDRYKLLEIDLDGIFQRLHLLQEKRYVAIKVEDGGRPSTEVKGLDMKRRGYCALSKAVSQYVPDQILSGEATETVVERIHEYLTTMGEDIRAGKIKLDEFIIPEDHPNAKSQPHV</sequence>
<dbReference type="GO" id="GO:1902975">
    <property type="term" value="P:mitotic DNA replication initiation"/>
    <property type="evidence" value="ECO:0007669"/>
    <property type="project" value="TreeGrafter"/>
</dbReference>
<dbReference type="InterPro" id="IPR006133">
    <property type="entry name" value="DNA-dir_DNA_pol_B_exonuc"/>
</dbReference>
<organism evidence="9 10">
    <name type="scientific">Sparassis crispa</name>
    <dbReference type="NCBI Taxonomy" id="139825"/>
    <lineage>
        <taxon>Eukaryota</taxon>
        <taxon>Fungi</taxon>
        <taxon>Dikarya</taxon>
        <taxon>Basidiomycota</taxon>
        <taxon>Agaricomycotina</taxon>
        <taxon>Agaricomycetes</taxon>
        <taxon>Polyporales</taxon>
        <taxon>Sparassidaceae</taxon>
        <taxon>Sparassis</taxon>
    </lineage>
</organism>
<dbReference type="GO" id="GO:0006272">
    <property type="term" value="P:leading strand elongation"/>
    <property type="evidence" value="ECO:0007669"/>
    <property type="project" value="TreeGrafter"/>
</dbReference>
<dbReference type="OrthoDB" id="6755010at2759"/>
<evidence type="ECO:0000256" key="3">
    <source>
        <dbReference type="ARBA" id="ARBA00022679"/>
    </source>
</evidence>
<reference evidence="9 10" key="1">
    <citation type="journal article" date="2018" name="Sci. Rep.">
        <title>Genome sequence of the cauliflower mushroom Sparassis crispa (Hanabiratake) and its association with beneficial usage.</title>
        <authorList>
            <person name="Kiyama R."/>
            <person name="Furutani Y."/>
            <person name="Kawaguchi K."/>
            <person name="Nakanishi T."/>
        </authorList>
    </citation>
    <scope>NUCLEOTIDE SEQUENCE [LARGE SCALE GENOMIC DNA]</scope>
</reference>
<dbReference type="Pfam" id="PF00136">
    <property type="entry name" value="DNA_pol_B"/>
    <property type="match status" value="1"/>
</dbReference>
<evidence type="ECO:0000313" key="10">
    <source>
        <dbReference type="Proteomes" id="UP000287166"/>
    </source>
</evidence>
<dbReference type="CDD" id="cd05776">
    <property type="entry name" value="DNA_polB_alpha_exo"/>
    <property type="match status" value="1"/>
</dbReference>
<keyword evidence="3" id="KW-0808">Transferase</keyword>
<dbReference type="Pfam" id="PF03104">
    <property type="entry name" value="DNA_pol_B_exo1"/>
    <property type="match status" value="1"/>
</dbReference>
<dbReference type="GO" id="GO:0003887">
    <property type="term" value="F:DNA-directed DNA polymerase activity"/>
    <property type="evidence" value="ECO:0007669"/>
    <property type="project" value="UniProtKB-KW"/>
</dbReference>
<dbReference type="GO" id="GO:0003682">
    <property type="term" value="F:chromatin binding"/>
    <property type="evidence" value="ECO:0007669"/>
    <property type="project" value="TreeGrafter"/>
</dbReference>
<dbReference type="InParanoid" id="A0A401H490"/>
<dbReference type="GO" id="GO:0000166">
    <property type="term" value="F:nucleotide binding"/>
    <property type="evidence" value="ECO:0007669"/>
    <property type="project" value="InterPro"/>
</dbReference>
<dbReference type="RefSeq" id="XP_027620145.1">
    <property type="nucleotide sequence ID" value="XM_027764344.1"/>
</dbReference>
<dbReference type="GeneID" id="38786149"/>
<evidence type="ECO:0000256" key="2">
    <source>
        <dbReference type="ARBA" id="ARBA00012417"/>
    </source>
</evidence>
<feature type="domain" description="DNA-directed DNA polymerase family B multifunctional" evidence="7">
    <location>
        <begin position="452"/>
        <end position="571"/>
    </location>
</feature>
<keyword evidence="4" id="KW-0548">Nucleotidyltransferase</keyword>
<dbReference type="InterPro" id="IPR006134">
    <property type="entry name" value="DNA-dir_DNA_pol_B_multi_dom"/>
</dbReference>
<keyword evidence="10" id="KW-1185">Reference proteome</keyword>
<dbReference type="GO" id="GO:0003697">
    <property type="term" value="F:single-stranded DNA binding"/>
    <property type="evidence" value="ECO:0007669"/>
    <property type="project" value="TreeGrafter"/>
</dbReference>
<dbReference type="SMART" id="SM00486">
    <property type="entry name" value="POLBc"/>
    <property type="match status" value="1"/>
</dbReference>
<dbReference type="EC" id="2.7.7.7" evidence="2"/>
<dbReference type="InterPro" id="IPR012337">
    <property type="entry name" value="RNaseH-like_sf"/>
</dbReference>
<dbReference type="InterPro" id="IPR043502">
    <property type="entry name" value="DNA/RNA_pol_sf"/>
</dbReference>
<dbReference type="InterPro" id="IPR006172">
    <property type="entry name" value="DNA-dir_DNA_pol_B"/>
</dbReference>
<proteinExistence type="inferred from homology"/>
<dbReference type="GO" id="GO:0006273">
    <property type="term" value="P:lagging strand elongation"/>
    <property type="evidence" value="ECO:0007669"/>
    <property type="project" value="TreeGrafter"/>
</dbReference>
<evidence type="ECO:0000259" key="7">
    <source>
        <dbReference type="Pfam" id="PF00136"/>
    </source>
</evidence>
<evidence type="ECO:0000256" key="1">
    <source>
        <dbReference type="ARBA" id="ARBA00005755"/>
    </source>
</evidence>
<evidence type="ECO:0000259" key="8">
    <source>
        <dbReference type="Pfam" id="PF03104"/>
    </source>
</evidence>
<dbReference type="Gene3D" id="6.10.10.100">
    <property type="match status" value="1"/>
</dbReference>
<dbReference type="InterPro" id="IPR023211">
    <property type="entry name" value="DNA_pol_palm_dom_sf"/>
</dbReference>
<dbReference type="GO" id="GO:0005658">
    <property type="term" value="C:alpha DNA polymerase:primase complex"/>
    <property type="evidence" value="ECO:0007669"/>
    <property type="project" value="TreeGrafter"/>
</dbReference>
<comment type="similarity">
    <text evidence="1">Belongs to the DNA polymerase type-B family.</text>
</comment>
<dbReference type="Gene3D" id="1.20.1280.310">
    <property type="match status" value="1"/>
</dbReference>
<dbReference type="InterPro" id="IPR036397">
    <property type="entry name" value="RNaseH_sf"/>
</dbReference>
<dbReference type="Gene3D" id="3.30.420.10">
    <property type="entry name" value="Ribonuclease H-like superfamily/Ribonuclease H"/>
    <property type="match status" value="1"/>
</dbReference>
<gene>
    <name evidence="9" type="ORF">SCP_1502400</name>
</gene>
<evidence type="ECO:0000313" key="9">
    <source>
        <dbReference type="EMBL" id="GBE89232.1"/>
    </source>
</evidence>
<name>A0A401H490_9APHY</name>
<feature type="domain" description="DNA-directed DNA polymerase family B exonuclease" evidence="8">
    <location>
        <begin position="134"/>
        <end position="239"/>
    </location>
</feature>
<dbReference type="PANTHER" id="PTHR45861:SF1">
    <property type="entry name" value="DNA POLYMERASE ALPHA CATALYTIC SUBUNIT"/>
    <property type="match status" value="1"/>
</dbReference>
<evidence type="ECO:0000256" key="6">
    <source>
        <dbReference type="SAM" id="MobiDB-lite"/>
    </source>
</evidence>
<protein>
    <recommendedName>
        <fullName evidence="2">DNA-directed DNA polymerase</fullName>
        <ecNumber evidence="2">2.7.7.7</ecNumber>
    </recommendedName>
</protein>
<accession>A0A401H490</accession>
<comment type="caution">
    <text evidence="9">The sequence shown here is derived from an EMBL/GenBank/DDBJ whole genome shotgun (WGS) entry which is preliminary data.</text>
</comment>
<dbReference type="STRING" id="139825.A0A401H490"/>
<dbReference type="AlphaFoldDB" id="A0A401H490"/>
<dbReference type="PANTHER" id="PTHR45861">
    <property type="entry name" value="DNA POLYMERASE ALPHA CATALYTIC SUBUNIT"/>
    <property type="match status" value="1"/>
</dbReference>
<evidence type="ECO:0000256" key="4">
    <source>
        <dbReference type="ARBA" id="ARBA00022695"/>
    </source>
</evidence>
<evidence type="ECO:0000256" key="5">
    <source>
        <dbReference type="ARBA" id="ARBA00022932"/>
    </source>
</evidence>
<feature type="region of interest" description="Disordered" evidence="6">
    <location>
        <begin position="352"/>
        <end position="376"/>
    </location>
</feature>
<dbReference type="EMBL" id="BFAD01000015">
    <property type="protein sequence ID" value="GBE89232.1"/>
    <property type="molecule type" value="Genomic_DNA"/>
</dbReference>
<dbReference type="Gene3D" id="3.90.1600.10">
    <property type="entry name" value="Palm domain of DNA polymerase"/>
    <property type="match status" value="1"/>
</dbReference>
<dbReference type="SUPFAM" id="SSF56672">
    <property type="entry name" value="DNA/RNA polymerases"/>
    <property type="match status" value="1"/>
</dbReference>
<dbReference type="SUPFAM" id="SSF53098">
    <property type="entry name" value="Ribonuclease H-like"/>
    <property type="match status" value="1"/>
</dbReference>
<keyword evidence="5" id="KW-0239">DNA-directed DNA polymerase</keyword>
<dbReference type="GO" id="GO:0003688">
    <property type="term" value="F:DNA replication origin binding"/>
    <property type="evidence" value="ECO:0007669"/>
    <property type="project" value="TreeGrafter"/>
</dbReference>
<dbReference type="Proteomes" id="UP000287166">
    <property type="component" value="Unassembled WGS sequence"/>
</dbReference>